<dbReference type="EMBL" id="NFKP01000008">
    <property type="protein sequence ID" value="OUP69612.1"/>
    <property type="molecule type" value="Genomic_DNA"/>
</dbReference>
<dbReference type="Gene3D" id="3.30.470.10">
    <property type="match status" value="1"/>
</dbReference>
<feature type="modified residue" description="N6-(pyridoxal phosphate)lysine" evidence="14">
    <location>
        <position position="205"/>
    </location>
</feature>
<evidence type="ECO:0000256" key="15">
    <source>
        <dbReference type="RuleBase" id="RU004106"/>
    </source>
</evidence>
<dbReference type="InterPro" id="IPR043132">
    <property type="entry name" value="BCAT-like_C"/>
</dbReference>
<protein>
    <recommendedName>
        <fullName evidence="17">Branched-chain-amino-acid aminotransferase</fullName>
        <ecNumber evidence="17">2.6.1.42</ecNumber>
    </recommendedName>
</protein>
<dbReference type="GO" id="GO:0009099">
    <property type="term" value="P:L-valine biosynthetic process"/>
    <property type="evidence" value="ECO:0007669"/>
    <property type="project" value="UniProtKB-UniPathway"/>
</dbReference>
<dbReference type="GO" id="GO:0052656">
    <property type="term" value="F:L-isoleucine-2-oxoglutarate transaminase activity"/>
    <property type="evidence" value="ECO:0007669"/>
    <property type="project" value="RHEA"/>
</dbReference>
<keyword evidence="6 17" id="KW-0032">Aminotransferase</keyword>
<dbReference type="PIRSF" id="PIRSF006468">
    <property type="entry name" value="BCAT1"/>
    <property type="match status" value="1"/>
</dbReference>
<dbReference type="PANTHER" id="PTHR11825">
    <property type="entry name" value="SUBGROUP IIII AMINOTRANSFERASE"/>
    <property type="match status" value="1"/>
</dbReference>
<dbReference type="InterPro" id="IPR005786">
    <property type="entry name" value="B_amino_transII"/>
</dbReference>
<comment type="catalytic activity">
    <reaction evidence="11 17">
        <text>L-valine + 2-oxoglutarate = 3-methyl-2-oxobutanoate + L-glutamate</text>
        <dbReference type="Rhea" id="RHEA:24813"/>
        <dbReference type="ChEBI" id="CHEBI:11851"/>
        <dbReference type="ChEBI" id="CHEBI:16810"/>
        <dbReference type="ChEBI" id="CHEBI:29985"/>
        <dbReference type="ChEBI" id="CHEBI:57762"/>
        <dbReference type="EC" id="2.6.1.42"/>
    </reaction>
</comment>
<keyword evidence="8 17" id="KW-0808">Transferase</keyword>
<dbReference type="EC" id="2.6.1.42" evidence="17"/>
<comment type="pathway">
    <text evidence="3 18">Amino-acid biosynthesis; L-valine biosynthesis; L-valine from pyruvate: step 4/4.</text>
</comment>
<evidence type="ECO:0000256" key="6">
    <source>
        <dbReference type="ARBA" id="ARBA00022576"/>
    </source>
</evidence>
<gene>
    <name evidence="19" type="ORF">B5F11_08170</name>
</gene>
<dbReference type="CDD" id="cd01557">
    <property type="entry name" value="BCAT_beta_family"/>
    <property type="match status" value="1"/>
</dbReference>
<evidence type="ECO:0000256" key="3">
    <source>
        <dbReference type="ARBA" id="ARBA00004931"/>
    </source>
</evidence>
<dbReference type="RefSeq" id="WP_087300815.1">
    <property type="nucleotide sequence ID" value="NZ_NFKP01000008.1"/>
</dbReference>
<comment type="pathway">
    <text evidence="2 18">Amino-acid biosynthesis; L-isoleucine biosynthesis; L-isoleucine from 2-oxobutanoate: step 4/4.</text>
</comment>
<evidence type="ECO:0000256" key="14">
    <source>
        <dbReference type="PIRSR" id="PIRSR006468-1"/>
    </source>
</evidence>
<comment type="similarity">
    <text evidence="5 15">Belongs to the class-IV pyridoxal-phosphate-dependent aminotransferase family.</text>
</comment>
<dbReference type="Gene3D" id="3.20.10.10">
    <property type="entry name" value="D-amino Acid Aminotransferase, subunit A, domain 2"/>
    <property type="match status" value="1"/>
</dbReference>
<evidence type="ECO:0000256" key="5">
    <source>
        <dbReference type="ARBA" id="ARBA00009320"/>
    </source>
</evidence>
<evidence type="ECO:0000256" key="4">
    <source>
        <dbReference type="ARBA" id="ARBA00005072"/>
    </source>
</evidence>
<organism evidence="19 20">
    <name type="scientific">Anaerotruncus colihominis</name>
    <dbReference type="NCBI Taxonomy" id="169435"/>
    <lineage>
        <taxon>Bacteria</taxon>
        <taxon>Bacillati</taxon>
        <taxon>Bacillota</taxon>
        <taxon>Clostridia</taxon>
        <taxon>Eubacteriales</taxon>
        <taxon>Oscillospiraceae</taxon>
        <taxon>Anaerotruncus</taxon>
    </lineage>
</organism>
<evidence type="ECO:0000256" key="9">
    <source>
        <dbReference type="ARBA" id="ARBA00022898"/>
    </source>
</evidence>
<name>A0A1Y4N520_9FIRM</name>
<comment type="catalytic activity">
    <reaction evidence="13 17">
        <text>L-leucine + 2-oxoglutarate = 4-methyl-2-oxopentanoate + L-glutamate</text>
        <dbReference type="Rhea" id="RHEA:18321"/>
        <dbReference type="ChEBI" id="CHEBI:16810"/>
        <dbReference type="ChEBI" id="CHEBI:17865"/>
        <dbReference type="ChEBI" id="CHEBI:29985"/>
        <dbReference type="ChEBI" id="CHEBI:57427"/>
        <dbReference type="EC" id="2.6.1.42"/>
    </reaction>
</comment>
<dbReference type="GO" id="GO:0009097">
    <property type="term" value="P:isoleucine biosynthetic process"/>
    <property type="evidence" value="ECO:0007669"/>
    <property type="project" value="UniProtKB-UniPathway"/>
</dbReference>
<dbReference type="InterPro" id="IPR001544">
    <property type="entry name" value="Aminotrans_IV"/>
</dbReference>
<evidence type="ECO:0000256" key="17">
    <source>
        <dbReference type="RuleBase" id="RU004517"/>
    </source>
</evidence>
<dbReference type="NCBIfam" id="NF009897">
    <property type="entry name" value="PRK13357.1"/>
    <property type="match status" value="1"/>
</dbReference>
<dbReference type="UniPathway" id="UPA00047">
    <property type="reaction ID" value="UER00058"/>
</dbReference>
<evidence type="ECO:0000256" key="13">
    <source>
        <dbReference type="ARBA" id="ARBA00049229"/>
    </source>
</evidence>
<proteinExistence type="inferred from homology"/>
<evidence type="ECO:0000256" key="1">
    <source>
        <dbReference type="ARBA" id="ARBA00001933"/>
    </source>
</evidence>
<dbReference type="Proteomes" id="UP000196386">
    <property type="component" value="Unassembled WGS sequence"/>
</dbReference>
<dbReference type="InterPro" id="IPR018300">
    <property type="entry name" value="Aminotrans_IV_CS"/>
</dbReference>
<comment type="catalytic activity">
    <reaction evidence="12 17">
        <text>L-isoleucine + 2-oxoglutarate = (S)-3-methyl-2-oxopentanoate + L-glutamate</text>
        <dbReference type="Rhea" id="RHEA:24801"/>
        <dbReference type="ChEBI" id="CHEBI:16810"/>
        <dbReference type="ChEBI" id="CHEBI:29985"/>
        <dbReference type="ChEBI" id="CHEBI:35146"/>
        <dbReference type="ChEBI" id="CHEBI:58045"/>
        <dbReference type="EC" id="2.6.1.42"/>
    </reaction>
</comment>
<dbReference type="GO" id="GO:0009098">
    <property type="term" value="P:L-leucine biosynthetic process"/>
    <property type="evidence" value="ECO:0007669"/>
    <property type="project" value="UniProtKB-UniPathway"/>
</dbReference>
<comment type="cofactor">
    <cofactor evidence="1 16">
        <name>pyridoxal 5'-phosphate</name>
        <dbReference type="ChEBI" id="CHEBI:597326"/>
    </cofactor>
</comment>
<dbReference type="GO" id="GO:0052655">
    <property type="term" value="F:L-valine-2-oxoglutarate transaminase activity"/>
    <property type="evidence" value="ECO:0007669"/>
    <property type="project" value="RHEA"/>
</dbReference>
<evidence type="ECO:0000256" key="10">
    <source>
        <dbReference type="ARBA" id="ARBA00023304"/>
    </source>
</evidence>
<dbReference type="PANTHER" id="PTHR11825:SF44">
    <property type="entry name" value="BRANCHED-CHAIN-AMINO-ACID AMINOTRANSFERASE"/>
    <property type="match status" value="1"/>
</dbReference>
<dbReference type="SUPFAM" id="SSF56752">
    <property type="entry name" value="D-aminoacid aminotransferase-like PLP-dependent enzymes"/>
    <property type="match status" value="1"/>
</dbReference>
<dbReference type="InterPro" id="IPR043131">
    <property type="entry name" value="BCAT-like_N"/>
</dbReference>
<evidence type="ECO:0000313" key="19">
    <source>
        <dbReference type="EMBL" id="OUP69612.1"/>
    </source>
</evidence>
<dbReference type="Pfam" id="PF01063">
    <property type="entry name" value="Aminotran_4"/>
    <property type="match status" value="1"/>
</dbReference>
<dbReference type="PROSITE" id="PS00770">
    <property type="entry name" value="AA_TRANSFER_CLASS_4"/>
    <property type="match status" value="1"/>
</dbReference>
<accession>A0A1Y4N520</accession>
<evidence type="ECO:0000256" key="12">
    <source>
        <dbReference type="ARBA" id="ARBA00048798"/>
    </source>
</evidence>
<evidence type="ECO:0000256" key="8">
    <source>
        <dbReference type="ARBA" id="ARBA00022679"/>
    </source>
</evidence>
<keyword evidence="7 17" id="KW-0028">Amino-acid biosynthesis</keyword>
<comment type="caution">
    <text evidence="19">The sequence shown here is derived from an EMBL/GenBank/DDBJ whole genome shotgun (WGS) entry which is preliminary data.</text>
</comment>
<dbReference type="UniPathway" id="UPA00049">
    <property type="reaction ID" value="UER00062"/>
</dbReference>
<evidence type="ECO:0000313" key="20">
    <source>
        <dbReference type="Proteomes" id="UP000196386"/>
    </source>
</evidence>
<dbReference type="InterPro" id="IPR036038">
    <property type="entry name" value="Aminotransferase-like"/>
</dbReference>
<evidence type="ECO:0000256" key="16">
    <source>
        <dbReference type="RuleBase" id="RU004516"/>
    </source>
</evidence>
<reference evidence="20" key="1">
    <citation type="submission" date="2017-04" db="EMBL/GenBank/DDBJ databases">
        <title>Function of individual gut microbiota members based on whole genome sequencing of pure cultures obtained from chicken caecum.</title>
        <authorList>
            <person name="Medvecky M."/>
            <person name="Cejkova D."/>
            <person name="Polansky O."/>
            <person name="Karasova D."/>
            <person name="Kubasova T."/>
            <person name="Cizek A."/>
            <person name="Rychlik I."/>
        </authorList>
    </citation>
    <scope>NUCLEOTIDE SEQUENCE [LARGE SCALE GENOMIC DNA]</scope>
    <source>
        <strain evidence="20">An175</strain>
    </source>
</reference>
<dbReference type="NCBIfam" id="TIGR01123">
    <property type="entry name" value="ilvE_II"/>
    <property type="match status" value="1"/>
</dbReference>
<keyword evidence="10 17" id="KW-0100">Branched-chain amino acid biosynthesis</keyword>
<dbReference type="UniPathway" id="UPA00048">
    <property type="reaction ID" value="UER00073"/>
</dbReference>
<sequence length="365" mass="40652">MDAINKGVFDMMEIKVTLTDHPKAKPDENNLGFGHIFTDHMFLMDYTADQGWHDPRIVPYGPIPMDPASSCFHYAQEIFEGMKAYRTAEGKIQFFRPGQNFKRLNTSCERLVVPKLDEELLMEGLRQLVTIDKDWVPSAPGTSLYIRPFVIANQEVLGVHPSTHYIYCVILSPSGAYYAGGIDPVRIYVETKYVRASRGGMGAYKTGGNYAASLIAQEEAEKQGYSQVLWLDGVERKYVEEVGSMNVFFKIGGEIVTPELDGSILPGITRKSVIQLLESWGMKVSERKLSIHELEQAARAGKLDEAWGTGTAAVISPIGELKCGDVTTVINENKIGPISQKLYDTLTDIQWGRIPDPFGWITPCC</sequence>
<evidence type="ECO:0000256" key="7">
    <source>
        <dbReference type="ARBA" id="ARBA00022605"/>
    </source>
</evidence>
<evidence type="ECO:0000256" key="18">
    <source>
        <dbReference type="RuleBase" id="RU004519"/>
    </source>
</evidence>
<comment type="pathway">
    <text evidence="4 18">Amino-acid biosynthesis; L-leucine biosynthesis; L-leucine from 3-methyl-2-oxobutanoate: step 4/4.</text>
</comment>
<dbReference type="AlphaFoldDB" id="A0A1Y4N520"/>
<evidence type="ECO:0000256" key="2">
    <source>
        <dbReference type="ARBA" id="ARBA00004824"/>
    </source>
</evidence>
<keyword evidence="9 16" id="KW-0663">Pyridoxal phosphate</keyword>
<dbReference type="InterPro" id="IPR033939">
    <property type="entry name" value="BCAT_family"/>
</dbReference>
<dbReference type="GO" id="GO:0052654">
    <property type="term" value="F:L-leucine-2-oxoglutarate transaminase activity"/>
    <property type="evidence" value="ECO:0007669"/>
    <property type="project" value="RHEA"/>
</dbReference>
<evidence type="ECO:0000256" key="11">
    <source>
        <dbReference type="ARBA" id="ARBA00048212"/>
    </source>
</evidence>